<dbReference type="InterPro" id="IPR029033">
    <property type="entry name" value="His_PPase_superfam"/>
</dbReference>
<reference evidence="1" key="1">
    <citation type="submission" date="2018-05" db="EMBL/GenBank/DDBJ databases">
        <authorList>
            <person name="Lanie J.A."/>
            <person name="Ng W.-L."/>
            <person name="Kazmierczak K.M."/>
            <person name="Andrzejewski T.M."/>
            <person name="Davidsen T.M."/>
            <person name="Wayne K.J."/>
            <person name="Tettelin H."/>
            <person name="Glass J.I."/>
            <person name="Rusch D."/>
            <person name="Podicherti R."/>
            <person name="Tsui H.-C.T."/>
            <person name="Winkler M.E."/>
        </authorList>
    </citation>
    <scope>NUCLEOTIDE SEQUENCE</scope>
</reference>
<dbReference type="Gene3D" id="3.40.50.1240">
    <property type="entry name" value="Phosphoglycerate mutase-like"/>
    <property type="match status" value="1"/>
</dbReference>
<dbReference type="CDD" id="cd07067">
    <property type="entry name" value="HP_PGM_like"/>
    <property type="match status" value="1"/>
</dbReference>
<dbReference type="SUPFAM" id="SSF53254">
    <property type="entry name" value="Phosphoglycerate mutase-like"/>
    <property type="match status" value="1"/>
</dbReference>
<gene>
    <name evidence="1" type="ORF">METZ01_LOCUS128220</name>
</gene>
<protein>
    <recommendedName>
        <fullName evidence="2">Phosphohistidine phosphatase SixA</fullName>
    </recommendedName>
</protein>
<proteinExistence type="predicted"/>
<dbReference type="PANTHER" id="PTHR47623:SF1">
    <property type="entry name" value="OS09G0287300 PROTEIN"/>
    <property type="match status" value="1"/>
</dbReference>
<organism evidence="1">
    <name type="scientific">marine metagenome</name>
    <dbReference type="NCBI Taxonomy" id="408172"/>
    <lineage>
        <taxon>unclassified sequences</taxon>
        <taxon>metagenomes</taxon>
        <taxon>ecological metagenomes</taxon>
    </lineage>
</organism>
<accession>A0A381YE47</accession>
<sequence length="167" mass="18653">MKNLYLTRHAKSSWGNPGLADIDRPLNGRGKKAAPLMGKLIVDRGENPELLISSPANRAFSTAKEFAKEMGCAETNIIVNRAIYGAGAQQLLNLVQDVDDLYNSIMLFGHNPTFTSFGNMVSGENIMNIVTCGVVRIDFEFSSWKNIDFNSGRMIYYEYPKKYTDTQ</sequence>
<dbReference type="EMBL" id="UINC01018035">
    <property type="protein sequence ID" value="SVA75366.1"/>
    <property type="molecule type" value="Genomic_DNA"/>
</dbReference>
<dbReference type="InterPro" id="IPR013078">
    <property type="entry name" value="His_Pase_superF_clade-1"/>
</dbReference>
<name>A0A381YE47_9ZZZZ</name>
<evidence type="ECO:0000313" key="1">
    <source>
        <dbReference type="EMBL" id="SVA75366.1"/>
    </source>
</evidence>
<dbReference type="AlphaFoldDB" id="A0A381YE47"/>
<evidence type="ECO:0008006" key="2">
    <source>
        <dbReference type="Google" id="ProtNLM"/>
    </source>
</evidence>
<dbReference type="PANTHER" id="PTHR47623">
    <property type="entry name" value="OS09G0287300 PROTEIN"/>
    <property type="match status" value="1"/>
</dbReference>
<dbReference type="Pfam" id="PF00300">
    <property type="entry name" value="His_Phos_1"/>
    <property type="match status" value="1"/>
</dbReference>